<keyword evidence="2" id="KW-1185">Reference proteome</keyword>
<evidence type="ECO:0000313" key="1">
    <source>
        <dbReference type="EMBL" id="KAI4378475.1"/>
    </source>
</evidence>
<dbReference type="Proteomes" id="UP001057402">
    <property type="component" value="Chromosome 4"/>
</dbReference>
<evidence type="ECO:0000313" key="2">
    <source>
        <dbReference type="Proteomes" id="UP001057402"/>
    </source>
</evidence>
<proteinExistence type="predicted"/>
<dbReference type="EMBL" id="CM042883">
    <property type="protein sequence ID" value="KAI4378475.1"/>
    <property type="molecule type" value="Genomic_DNA"/>
</dbReference>
<organism evidence="1 2">
    <name type="scientific">Melastoma candidum</name>
    <dbReference type="NCBI Taxonomy" id="119954"/>
    <lineage>
        <taxon>Eukaryota</taxon>
        <taxon>Viridiplantae</taxon>
        <taxon>Streptophyta</taxon>
        <taxon>Embryophyta</taxon>
        <taxon>Tracheophyta</taxon>
        <taxon>Spermatophyta</taxon>
        <taxon>Magnoliopsida</taxon>
        <taxon>eudicotyledons</taxon>
        <taxon>Gunneridae</taxon>
        <taxon>Pentapetalae</taxon>
        <taxon>rosids</taxon>
        <taxon>malvids</taxon>
        <taxon>Myrtales</taxon>
        <taxon>Melastomataceae</taxon>
        <taxon>Melastomatoideae</taxon>
        <taxon>Melastomateae</taxon>
        <taxon>Melastoma</taxon>
    </lineage>
</organism>
<accession>A0ACB9RHW6</accession>
<sequence length="79" mass="9279">MRHARYLLLELVLAFAWRKEVDRSFQGSLPATKNTDPYLEGPLCRLWRLRQPTGQFFELLSELFVVHSTESGFSLRQSH</sequence>
<comment type="caution">
    <text evidence="1">The sequence shown here is derived from an EMBL/GenBank/DDBJ whole genome shotgun (WGS) entry which is preliminary data.</text>
</comment>
<gene>
    <name evidence="1" type="ORF">MLD38_015952</name>
</gene>
<protein>
    <submittedName>
        <fullName evidence="1">Uncharacterized protein</fullName>
    </submittedName>
</protein>
<name>A0ACB9RHW6_9MYRT</name>
<reference evidence="2" key="1">
    <citation type="journal article" date="2023" name="Front. Plant Sci.">
        <title>Chromosomal-level genome assembly of Melastoma candidum provides insights into trichome evolution.</title>
        <authorList>
            <person name="Zhong Y."/>
            <person name="Wu W."/>
            <person name="Sun C."/>
            <person name="Zou P."/>
            <person name="Liu Y."/>
            <person name="Dai S."/>
            <person name="Zhou R."/>
        </authorList>
    </citation>
    <scope>NUCLEOTIDE SEQUENCE [LARGE SCALE GENOMIC DNA]</scope>
</reference>